<proteinExistence type="inferred from homology"/>
<evidence type="ECO:0000256" key="4">
    <source>
        <dbReference type="ARBA" id="ARBA00022737"/>
    </source>
</evidence>
<dbReference type="InterPro" id="IPR000504">
    <property type="entry name" value="RRM_dom"/>
</dbReference>
<dbReference type="InterPro" id="IPR001452">
    <property type="entry name" value="SH3_domain"/>
</dbReference>
<dbReference type="Pfam" id="PF03114">
    <property type="entry name" value="BAR"/>
    <property type="match status" value="1"/>
</dbReference>
<dbReference type="CDD" id="cd07599">
    <property type="entry name" value="BAR_Rvs167p"/>
    <property type="match status" value="1"/>
</dbReference>
<keyword evidence="6" id="KW-0539">Nucleus</keyword>
<keyword evidence="4" id="KW-0677">Repeat</keyword>
<dbReference type="CDD" id="cd12317">
    <property type="entry name" value="RRM4_RBM19_RRM3_MRD1"/>
    <property type="match status" value="1"/>
</dbReference>
<accession>A0A9P8BRE3</accession>
<dbReference type="Proteomes" id="UP000707451">
    <property type="component" value="Unassembled WGS sequence"/>
</dbReference>
<dbReference type="GO" id="GO:0006897">
    <property type="term" value="P:endocytosis"/>
    <property type="evidence" value="ECO:0007669"/>
    <property type="project" value="InterPro"/>
</dbReference>
<dbReference type="InterPro" id="IPR035979">
    <property type="entry name" value="RBD_domain_sf"/>
</dbReference>
<dbReference type="FunFam" id="3.30.70.330:FF:000277">
    <property type="entry name" value="RNA binding motif protein 19"/>
    <property type="match status" value="1"/>
</dbReference>
<evidence type="ECO:0000256" key="2">
    <source>
        <dbReference type="ARBA" id="ARBA00008033"/>
    </source>
</evidence>
<evidence type="ECO:0000256" key="1">
    <source>
        <dbReference type="ARBA" id="ARBA00004123"/>
    </source>
</evidence>
<feature type="domain" description="BAR" evidence="12">
    <location>
        <begin position="17"/>
        <end position="271"/>
    </location>
</feature>
<feature type="domain" description="RRM" evidence="11">
    <location>
        <begin position="532"/>
        <end position="609"/>
    </location>
</feature>
<feature type="compositionally biased region" description="Low complexity" evidence="9">
    <location>
        <begin position="340"/>
        <end position="353"/>
    </location>
</feature>
<evidence type="ECO:0000256" key="5">
    <source>
        <dbReference type="ARBA" id="ARBA00022884"/>
    </source>
</evidence>
<dbReference type="GO" id="GO:1990528">
    <property type="term" value="C:Rvs161p-Rvs167p complex"/>
    <property type="evidence" value="ECO:0007669"/>
    <property type="project" value="TreeGrafter"/>
</dbReference>
<dbReference type="SMART" id="SM00326">
    <property type="entry name" value="SH3"/>
    <property type="match status" value="1"/>
</dbReference>
<evidence type="ECO:0000259" key="10">
    <source>
        <dbReference type="PROSITE" id="PS50002"/>
    </source>
</evidence>
<dbReference type="Pfam" id="PF00076">
    <property type="entry name" value="RRM_1"/>
    <property type="match status" value="5"/>
</dbReference>
<dbReference type="GO" id="GO:0005634">
    <property type="term" value="C:nucleus"/>
    <property type="evidence" value="ECO:0007669"/>
    <property type="project" value="UniProtKB-SubCell"/>
</dbReference>
<evidence type="ECO:0000313" key="13">
    <source>
        <dbReference type="EMBL" id="KAG9065168.1"/>
    </source>
</evidence>
<dbReference type="GO" id="GO:0043332">
    <property type="term" value="C:mating projection tip"/>
    <property type="evidence" value="ECO:0007669"/>
    <property type="project" value="TreeGrafter"/>
</dbReference>
<dbReference type="SUPFAM" id="SSF54928">
    <property type="entry name" value="RNA-binding domain, RBD"/>
    <property type="match status" value="3"/>
</dbReference>
<dbReference type="GO" id="GO:0003723">
    <property type="term" value="F:RNA binding"/>
    <property type="evidence" value="ECO:0007669"/>
    <property type="project" value="UniProtKB-UniRule"/>
</dbReference>
<feature type="region of interest" description="Disordered" evidence="9">
    <location>
        <begin position="1368"/>
        <end position="1400"/>
    </location>
</feature>
<dbReference type="SMART" id="SM00360">
    <property type="entry name" value="RRM"/>
    <property type="match status" value="5"/>
</dbReference>
<dbReference type="InterPro" id="IPR012677">
    <property type="entry name" value="Nucleotide-bd_a/b_plait_sf"/>
</dbReference>
<sequence length="1400" mass="155326">MSWKGLTKAVSRLPHTLGTKTGIRDATTDHEFKEMNNSFTASEKSTAVLIAEVCKYRDSVTALLNHQAEFGIILEEIYDPSLGVPSGEVTPRRVQTAPESVQAVDDFQAVMREIRDLLLPEVDKLEVTVVRPLTEMQTLMKMIRKTMIKRDHKLVDYDRYRISLKKLQDKKDRKLSDEKEIFKLESQLEVATADYEGLNNLLKEELPGYFWLRTQLMQPIFHSFFYLQLRIYNILLDRIDPLSKSGYYDLSMDVLQGYQARKDDITPTLESVEIITKRAVATPYQSKYGRPGHDTNPNESAQGTPRQYGPPAVGGTGNYSPPAPPAAKPWQSATASKPWQQQAGGLAAASASPPVAPKTWQSAGTGNGASPPPIAAAKPWQTATAPKPWQAARANQEASPPPPAYSSPQAIPAAATAPAAAPAARGGPNVHVHLSPFSTGIAGAVAATAASAAYQHGMTNLANKKPPPPPVPKRLGGVKMVVALYDYDAQQDGDLSFRKDDRIEIVEKTASAEDWWTGKLNGRQGVFPVTKSRLIIKNLPKHLTDERFREHFSSVGEVTDAKLMKSSFGNSRRFGFIGYKTDKDAKAALAHFNNTFIDTSKIIVEKAKEIGDDSLPRAWSQHTIGTSAHARKLGIERQNREVAETAMKTRRENEADAEMRRKKEHLAKLYQAENDPKLREYLEVMKPRVTTKTWANDDAVELNTEKVGHGRENNRTKARAQVVALKNRKPGGEGMMVTQTKITFEDSDDELYDNLPVVKADAKEEDENADIEMSEAPKEDNLVNDSGISDLDWLKSRMAKPADAAPAAGEEAKSGDEKEGEKSDTEVTPAPAPKIAQEPPNRPVIISAEEEEETTKNLIADTGRLFVRNLPYTCTEDDLRKLFEKFGPLSEVHMPISKDTKKPKGYAYVLYLLPEHAIKAFSTLDKKFFMGRLLHILASKEKPQPKEDEDNPLGPGGRPLSIKKQREMKKKGQSGMDFNWNSLYMNSDAIAASIADRLNVSKADILNPDADNMGVRLAVAETQIIMETKKFLEEEGINVDSFGKKERSDTVILVKNIPFSTTEQELQDVFGSHGDLGRVLMPPAKTIAIVEFLQPSEARSAFSHLAYRRFKDTILYLEKAPVGVFSTKYDPEMKNKKAEKKASDEVEEALSKKITSTQLMDATTTAEGSQDADNLEGATLFIKNINFKTTDEGLKKAFASVDGIKSTLIRYKPDPKNSGKTLSMGFGFAEFVSKDKALTAMKAMNGFILDGSKLEIKFSDRSTSKGDSKKSRVAPKDHGTKLLIRNIPFEATKKDIQGLFSSFGQLKSVRIPKKMSGGHRGFAFLDFMTKQEAKNVYENVASTHLLGRHLVVEWAEEDSNLDVLREKTGRQFRKDDGHGSGKRRKVDLDGDDDDMMMEED</sequence>
<feature type="region of interest" description="Disordered" evidence="9">
    <location>
        <begin position="761"/>
        <end position="785"/>
    </location>
</feature>
<dbReference type="Pfam" id="PF00018">
    <property type="entry name" value="SH3_1"/>
    <property type="match status" value="1"/>
</dbReference>
<comment type="similarity">
    <text evidence="2">Belongs to the RRM MRD1 family.</text>
</comment>
<dbReference type="InterPro" id="IPR036028">
    <property type="entry name" value="SH3-like_dom_sf"/>
</dbReference>
<evidence type="ECO:0000256" key="3">
    <source>
        <dbReference type="ARBA" id="ARBA00022443"/>
    </source>
</evidence>
<feature type="compositionally biased region" description="Acidic residues" evidence="9">
    <location>
        <begin position="1389"/>
        <end position="1400"/>
    </location>
</feature>
<dbReference type="OrthoDB" id="439639at2759"/>
<dbReference type="EMBL" id="JAHRHY010000012">
    <property type="protein sequence ID" value="KAG9065168.1"/>
    <property type="molecule type" value="Genomic_DNA"/>
</dbReference>
<dbReference type="GO" id="GO:0031097">
    <property type="term" value="C:medial cortex"/>
    <property type="evidence" value="ECO:0007669"/>
    <property type="project" value="TreeGrafter"/>
</dbReference>
<feature type="compositionally biased region" description="Polar residues" evidence="9">
    <location>
        <begin position="295"/>
        <end position="305"/>
    </location>
</feature>
<dbReference type="PRINTS" id="PR00452">
    <property type="entry name" value="SH3DOMAIN"/>
</dbReference>
<evidence type="ECO:0000259" key="11">
    <source>
        <dbReference type="PROSITE" id="PS50102"/>
    </source>
</evidence>
<dbReference type="FunFam" id="2.30.30.40:FF:000100">
    <property type="entry name" value="SH3 domain-containing YSC84-like protein 1"/>
    <property type="match status" value="1"/>
</dbReference>
<feature type="compositionally biased region" description="Low complexity" evidence="9">
    <location>
        <begin position="799"/>
        <end position="809"/>
    </location>
</feature>
<evidence type="ECO:0000256" key="9">
    <source>
        <dbReference type="SAM" id="MobiDB-lite"/>
    </source>
</evidence>
<feature type="compositionally biased region" description="Basic and acidic residues" evidence="9">
    <location>
        <begin position="1368"/>
        <end position="1379"/>
    </location>
</feature>
<dbReference type="PROSITE" id="PS50102">
    <property type="entry name" value="RRM"/>
    <property type="match status" value="5"/>
</dbReference>
<dbReference type="Gene3D" id="3.30.70.330">
    <property type="match status" value="5"/>
</dbReference>
<gene>
    <name evidence="13" type="ORF">KI688_002490</name>
</gene>
<feature type="compositionally biased region" description="Acidic residues" evidence="9">
    <location>
        <begin position="763"/>
        <end position="773"/>
    </location>
</feature>
<dbReference type="PANTHER" id="PTHR47174">
    <property type="entry name" value="BRIDGING INTEGRATOR 3"/>
    <property type="match status" value="1"/>
</dbReference>
<dbReference type="InterPro" id="IPR004148">
    <property type="entry name" value="BAR_dom"/>
</dbReference>
<dbReference type="SUPFAM" id="SSF103657">
    <property type="entry name" value="BAR/IMD domain-like"/>
    <property type="match status" value="1"/>
</dbReference>
<evidence type="ECO:0000256" key="7">
    <source>
        <dbReference type="PROSITE-ProRule" id="PRU00176"/>
    </source>
</evidence>
<keyword evidence="3 8" id="KW-0728">SH3 domain</keyword>
<evidence type="ECO:0008006" key="15">
    <source>
        <dbReference type="Google" id="ProtNLM"/>
    </source>
</evidence>
<feature type="compositionally biased region" description="Low complexity" evidence="9">
    <location>
        <begin position="406"/>
        <end position="424"/>
    </location>
</feature>
<dbReference type="PANTHER" id="PTHR47174:SF1">
    <property type="entry name" value="REDUCED VIABILITY UPON STARVATION PROTEIN 167"/>
    <property type="match status" value="1"/>
</dbReference>
<dbReference type="InterPro" id="IPR027267">
    <property type="entry name" value="AH/BAR_dom_sf"/>
</dbReference>
<dbReference type="CDD" id="cd12565">
    <property type="entry name" value="RRM1_MRD1"/>
    <property type="match status" value="1"/>
</dbReference>
<dbReference type="GO" id="GO:0051666">
    <property type="term" value="P:actin cortical patch localization"/>
    <property type="evidence" value="ECO:0007669"/>
    <property type="project" value="InterPro"/>
</dbReference>
<dbReference type="PROSITE" id="PS51021">
    <property type="entry name" value="BAR"/>
    <property type="match status" value="1"/>
</dbReference>
<evidence type="ECO:0000313" key="14">
    <source>
        <dbReference type="Proteomes" id="UP000707451"/>
    </source>
</evidence>
<reference evidence="13" key="1">
    <citation type="submission" date="2021-06" db="EMBL/GenBank/DDBJ databases">
        <title>Genome Sequence of Mortierella hyaline Strain SCG-10, a Cold-Adapted, Nitrate-Reducing Fungus Isolated from Soil in Minnesota, USA.</title>
        <authorList>
            <person name="Aldossari N."/>
        </authorList>
    </citation>
    <scope>NUCLEOTIDE SEQUENCE</scope>
    <source>
        <strain evidence="13">SCG-10</strain>
    </source>
</reference>
<comment type="caution">
    <text evidence="13">The sequence shown here is derived from an EMBL/GenBank/DDBJ whole genome shotgun (WGS) entry which is preliminary data.</text>
</comment>
<organism evidence="13 14">
    <name type="scientific">Linnemannia hyalina</name>
    <dbReference type="NCBI Taxonomy" id="64524"/>
    <lineage>
        <taxon>Eukaryota</taxon>
        <taxon>Fungi</taxon>
        <taxon>Fungi incertae sedis</taxon>
        <taxon>Mucoromycota</taxon>
        <taxon>Mortierellomycotina</taxon>
        <taxon>Mortierellomycetes</taxon>
        <taxon>Mortierellales</taxon>
        <taxon>Mortierellaceae</taxon>
        <taxon>Linnemannia</taxon>
    </lineage>
</organism>
<dbReference type="SUPFAM" id="SSF50044">
    <property type="entry name" value="SH3-domain"/>
    <property type="match status" value="1"/>
</dbReference>
<protein>
    <recommendedName>
        <fullName evidence="15">Multiple RNA-binding domain-containing protein 1</fullName>
    </recommendedName>
</protein>
<feature type="region of interest" description="Disordered" evidence="9">
    <location>
        <begin position="285"/>
        <end position="426"/>
    </location>
</feature>
<dbReference type="GO" id="GO:0097320">
    <property type="term" value="P:plasma membrane tubulation"/>
    <property type="evidence" value="ECO:0007669"/>
    <property type="project" value="TreeGrafter"/>
</dbReference>
<dbReference type="Gene3D" id="2.30.30.40">
    <property type="entry name" value="SH3 Domains"/>
    <property type="match status" value="1"/>
</dbReference>
<name>A0A9P8BRE3_9FUNG</name>
<evidence type="ECO:0000259" key="12">
    <source>
        <dbReference type="PROSITE" id="PS51021"/>
    </source>
</evidence>
<evidence type="ECO:0000256" key="8">
    <source>
        <dbReference type="PROSITE-ProRule" id="PRU00192"/>
    </source>
</evidence>
<feature type="domain" description="RRM" evidence="11">
    <location>
        <begin position="1280"/>
        <end position="1357"/>
    </location>
</feature>
<feature type="compositionally biased region" description="Basic residues" evidence="9">
    <location>
        <begin position="961"/>
        <end position="972"/>
    </location>
</feature>
<keyword evidence="14" id="KW-1185">Reference proteome</keyword>
<dbReference type="GO" id="GO:0008289">
    <property type="term" value="F:lipid binding"/>
    <property type="evidence" value="ECO:0007669"/>
    <property type="project" value="TreeGrafter"/>
</dbReference>
<dbReference type="CDD" id="cd12320">
    <property type="entry name" value="RRM6_RBM19_RRM5_MRD1"/>
    <property type="match status" value="1"/>
</dbReference>
<dbReference type="PROSITE" id="PS50002">
    <property type="entry name" value="SH3"/>
    <property type="match status" value="1"/>
</dbReference>
<keyword evidence="5 7" id="KW-0694">RNA-binding</keyword>
<feature type="region of interest" description="Disordered" evidence="9">
    <location>
        <begin position="799"/>
        <end position="842"/>
    </location>
</feature>
<feature type="region of interest" description="Disordered" evidence="9">
    <location>
        <begin position="941"/>
        <end position="973"/>
    </location>
</feature>
<dbReference type="GO" id="GO:0030479">
    <property type="term" value="C:actin cortical patch"/>
    <property type="evidence" value="ECO:0007669"/>
    <property type="project" value="TreeGrafter"/>
</dbReference>
<dbReference type="SMART" id="SM00721">
    <property type="entry name" value="BAR"/>
    <property type="match status" value="1"/>
</dbReference>
<feature type="domain" description="RRM" evidence="11">
    <location>
        <begin position="1178"/>
        <end position="1261"/>
    </location>
</feature>
<feature type="domain" description="RRM" evidence="11">
    <location>
        <begin position="863"/>
        <end position="941"/>
    </location>
</feature>
<feature type="compositionally biased region" description="Basic and acidic residues" evidence="9">
    <location>
        <begin position="810"/>
        <end position="825"/>
    </location>
</feature>
<dbReference type="Gene3D" id="1.20.1270.60">
    <property type="entry name" value="Arfaptin homology (AH) domain/BAR domain"/>
    <property type="match status" value="1"/>
</dbReference>
<evidence type="ECO:0000256" key="6">
    <source>
        <dbReference type="ARBA" id="ARBA00023242"/>
    </source>
</evidence>
<feature type="domain" description="RRM" evidence="11">
    <location>
        <begin position="1050"/>
        <end position="1122"/>
    </location>
</feature>
<dbReference type="InterPro" id="IPR046982">
    <property type="entry name" value="BIN3/RVS161-like"/>
</dbReference>
<feature type="domain" description="SH3" evidence="10">
    <location>
        <begin position="476"/>
        <end position="537"/>
    </location>
</feature>
<comment type="subcellular location">
    <subcellularLocation>
        <location evidence="1">Nucleus</location>
    </subcellularLocation>
</comment>